<dbReference type="PATRIC" id="fig|679936.5.peg.1288"/>
<dbReference type="EMBL" id="CP003179">
    <property type="protein sequence ID" value="AEW04730.1"/>
    <property type="molecule type" value="Genomic_DNA"/>
</dbReference>
<dbReference type="KEGG" id="sap:Sulac_1230"/>
<name>G8TV90_SULAD</name>
<proteinExistence type="predicted"/>
<protein>
    <submittedName>
        <fullName evidence="1">Uncharacterized protein</fullName>
    </submittedName>
</protein>
<reference evidence="1 2" key="2">
    <citation type="journal article" date="2012" name="Stand. Genomic Sci.">
        <title>Complete genome sequence of the moderately thermophilic mineral-sulfide-oxidizing firmicute Sulfobacillus acidophilus type strain (NAL(T)).</title>
        <authorList>
            <person name="Anderson I."/>
            <person name="Chertkov O."/>
            <person name="Chen A."/>
            <person name="Saunders E."/>
            <person name="Lapidus A."/>
            <person name="Nolan M."/>
            <person name="Lucas S."/>
            <person name="Hammon N."/>
            <person name="Deshpande S."/>
            <person name="Cheng J.F."/>
            <person name="Han C."/>
            <person name="Tapia R."/>
            <person name="Goodwin L.A."/>
            <person name="Pitluck S."/>
            <person name="Liolios K."/>
            <person name="Pagani I."/>
            <person name="Ivanova N."/>
            <person name="Mikhailova N."/>
            <person name="Pati A."/>
            <person name="Palaniappan K."/>
            <person name="Land M."/>
            <person name="Pan C."/>
            <person name="Rohde M."/>
            <person name="Pukall R."/>
            <person name="Goker M."/>
            <person name="Detter J.C."/>
            <person name="Woyke T."/>
            <person name="Bristow J."/>
            <person name="Eisen J.A."/>
            <person name="Markowitz V."/>
            <person name="Hugenholtz P."/>
            <person name="Kyrpides N.C."/>
            <person name="Klenk H.P."/>
            <person name="Mavromatis K."/>
        </authorList>
    </citation>
    <scope>NUCLEOTIDE SEQUENCE [LARGE SCALE GENOMIC DNA]</scope>
    <source>
        <strain evidence="2">ATCC 700253 / DSM 10332 / NAL</strain>
    </source>
</reference>
<accession>G8TV90</accession>
<dbReference type="Proteomes" id="UP000005439">
    <property type="component" value="Chromosome"/>
</dbReference>
<evidence type="ECO:0000313" key="1">
    <source>
        <dbReference type="EMBL" id="AEW04730.1"/>
    </source>
</evidence>
<reference evidence="2" key="1">
    <citation type="submission" date="2011-12" db="EMBL/GenBank/DDBJ databases">
        <title>The complete genome of chromosome of Sulfobacillus acidophilus DSM 10332.</title>
        <authorList>
            <person name="Lucas S."/>
            <person name="Han J."/>
            <person name="Lapidus A."/>
            <person name="Bruce D."/>
            <person name="Goodwin L."/>
            <person name="Pitluck S."/>
            <person name="Peters L."/>
            <person name="Kyrpides N."/>
            <person name="Mavromatis K."/>
            <person name="Ivanova N."/>
            <person name="Mikhailova N."/>
            <person name="Chertkov O."/>
            <person name="Saunders E."/>
            <person name="Detter J.C."/>
            <person name="Tapia R."/>
            <person name="Han C."/>
            <person name="Land M."/>
            <person name="Hauser L."/>
            <person name="Markowitz V."/>
            <person name="Cheng J.-F."/>
            <person name="Hugenholtz P."/>
            <person name="Woyke T."/>
            <person name="Wu D."/>
            <person name="Pukall R."/>
            <person name="Gehrich-Schroeter G."/>
            <person name="Schneider S."/>
            <person name="Klenk H.-P."/>
            <person name="Eisen J.A."/>
        </authorList>
    </citation>
    <scope>NUCLEOTIDE SEQUENCE [LARGE SCALE GENOMIC DNA]</scope>
    <source>
        <strain evidence="2">ATCC 700253 / DSM 10332 / NAL</strain>
    </source>
</reference>
<organism evidence="1 2">
    <name type="scientific">Sulfobacillus acidophilus (strain ATCC 700253 / DSM 10332 / NAL)</name>
    <dbReference type="NCBI Taxonomy" id="679936"/>
    <lineage>
        <taxon>Bacteria</taxon>
        <taxon>Bacillati</taxon>
        <taxon>Bacillota</taxon>
        <taxon>Clostridia</taxon>
        <taxon>Eubacteriales</taxon>
        <taxon>Clostridiales Family XVII. Incertae Sedis</taxon>
        <taxon>Sulfobacillus</taxon>
    </lineage>
</organism>
<dbReference type="AlphaFoldDB" id="G8TV90"/>
<dbReference type="STRING" id="679936.Sulac_1230"/>
<dbReference type="HOGENOM" id="CLU_1474445_0_0_9"/>
<gene>
    <name evidence="1" type="ordered locus">Sulac_1230</name>
</gene>
<evidence type="ECO:0000313" key="2">
    <source>
        <dbReference type="Proteomes" id="UP000005439"/>
    </source>
</evidence>
<keyword evidence="2" id="KW-1185">Reference proteome</keyword>
<sequence>MAAILWGWFFLVLGLFAWTDYQGVAQLNTTIQTISGEVQHAVAGSLMRPVTAPGGGGYINESLQGQTVQFSLNGIMQGTATLLHDTDPSSIVTFTPSGGLAWSLPAAQQSAFRLTGPVLIDPVQCVSSTRPPQITTQVVIPMSLPIPLVQQWWSATVTQTITIPVAGQAPQDQFNATQSLTCS</sequence>